<comment type="caution">
    <text evidence="2">The sequence shown here is derived from an EMBL/GenBank/DDBJ whole genome shotgun (WGS) entry which is preliminary data.</text>
</comment>
<reference evidence="2 3" key="1">
    <citation type="submission" date="2018-03" db="EMBL/GenBank/DDBJ databases">
        <title>Genomic Encyclopedia of Archaeal and Bacterial Type Strains, Phase II (KMG-II): from individual species to whole genera.</title>
        <authorList>
            <person name="Goeker M."/>
        </authorList>
    </citation>
    <scope>NUCLEOTIDE SEQUENCE [LARGE SCALE GENOMIC DNA]</scope>
    <source>
        <strain evidence="2 3">DSM 27267</strain>
    </source>
</reference>
<evidence type="ECO:0000313" key="4">
    <source>
        <dbReference type="Proteomes" id="UP000396862"/>
    </source>
</evidence>
<protein>
    <submittedName>
        <fullName evidence="1 2">Phosphohistidine phosphatase</fullName>
    </submittedName>
</protein>
<dbReference type="RefSeq" id="WP_106541724.1">
    <property type="nucleotide sequence ID" value="NZ_BLAU01000001.1"/>
</dbReference>
<dbReference type="EMBL" id="PYGC01000003">
    <property type="protein sequence ID" value="PSK83898.1"/>
    <property type="molecule type" value="Genomic_DNA"/>
</dbReference>
<sequence>MKLVVLVRHGKAEHTDEPKPDYRRDLTTRGEVDATRIAEEIKPMLPQPLHFISSPANRAKQTATFFASVLGYPEEAIREEEDLYDGLTTTEFLEMLAKVPETSDCVLVFGHNPTQTILADRMLEYFGRILPTAGAVAIRFEVQSWADIEPRSGEQAFYKYPKMFR</sequence>
<name>A0A2P8CG03_9BACT</name>
<accession>A0A2P8CG03</accession>
<dbReference type="AlphaFoldDB" id="A0A2P8CG03"/>
<dbReference type="CDD" id="cd07040">
    <property type="entry name" value="HP"/>
    <property type="match status" value="1"/>
</dbReference>
<dbReference type="SUPFAM" id="SSF53254">
    <property type="entry name" value="Phosphoglycerate mutase-like"/>
    <property type="match status" value="1"/>
</dbReference>
<keyword evidence="4" id="KW-1185">Reference proteome</keyword>
<dbReference type="Proteomes" id="UP000240621">
    <property type="component" value="Unassembled WGS sequence"/>
</dbReference>
<dbReference type="EMBL" id="BLAU01000001">
    <property type="protein sequence ID" value="GET23440.1"/>
    <property type="molecule type" value="Genomic_DNA"/>
</dbReference>
<organism evidence="2 3">
    <name type="scientific">Prolixibacter denitrificans</name>
    <dbReference type="NCBI Taxonomy" id="1541063"/>
    <lineage>
        <taxon>Bacteria</taxon>
        <taxon>Pseudomonadati</taxon>
        <taxon>Bacteroidota</taxon>
        <taxon>Bacteroidia</taxon>
        <taxon>Marinilabiliales</taxon>
        <taxon>Prolixibacteraceae</taxon>
        <taxon>Prolixibacter</taxon>
    </lineage>
</organism>
<dbReference type="Pfam" id="PF00300">
    <property type="entry name" value="His_Phos_1"/>
    <property type="match status" value="1"/>
</dbReference>
<dbReference type="SMART" id="SM00855">
    <property type="entry name" value="PGAM"/>
    <property type="match status" value="1"/>
</dbReference>
<dbReference type="InterPro" id="IPR029033">
    <property type="entry name" value="His_PPase_superfam"/>
</dbReference>
<gene>
    <name evidence="1" type="primary">sixA</name>
    <name evidence="2" type="ORF">CLV93_103316</name>
    <name evidence="1" type="ORF">JCM18694_36860</name>
</gene>
<evidence type="ECO:0000313" key="3">
    <source>
        <dbReference type="Proteomes" id="UP000240621"/>
    </source>
</evidence>
<proteinExistence type="predicted"/>
<dbReference type="InterPro" id="IPR013078">
    <property type="entry name" value="His_Pase_superF_clade-1"/>
</dbReference>
<dbReference type="OrthoDB" id="9810154at2"/>
<dbReference type="Proteomes" id="UP000396862">
    <property type="component" value="Unassembled WGS sequence"/>
</dbReference>
<evidence type="ECO:0000313" key="2">
    <source>
        <dbReference type="EMBL" id="PSK83898.1"/>
    </source>
</evidence>
<evidence type="ECO:0000313" key="1">
    <source>
        <dbReference type="EMBL" id="GET23440.1"/>
    </source>
</evidence>
<reference evidence="1 4" key="2">
    <citation type="submission" date="2019-10" db="EMBL/GenBank/DDBJ databases">
        <title>Prolixibacter strains distinguished by the presence of nitrate reductase genes were adept at nitrate-dependent anaerobic corrosion of metallic iron and carbon steel.</title>
        <authorList>
            <person name="Iino T."/>
            <person name="Shono N."/>
            <person name="Ito K."/>
            <person name="Nakamura R."/>
            <person name="Sueoka K."/>
            <person name="Harayama S."/>
            <person name="Ohkuma M."/>
        </authorList>
    </citation>
    <scope>NUCLEOTIDE SEQUENCE [LARGE SCALE GENOMIC DNA]</scope>
    <source>
        <strain evidence="1 4">MIC1-1</strain>
    </source>
</reference>
<dbReference type="Gene3D" id="3.40.50.1240">
    <property type="entry name" value="Phosphoglycerate mutase-like"/>
    <property type="match status" value="1"/>
</dbReference>